<comment type="caution">
    <text evidence="2">The sequence shown here is derived from an EMBL/GenBank/DDBJ whole genome shotgun (WGS) entry which is preliminary data.</text>
</comment>
<evidence type="ECO:0000313" key="2">
    <source>
        <dbReference type="EMBL" id="SFC86245.1"/>
    </source>
</evidence>
<proteinExistence type="predicted"/>
<feature type="domain" description="Cyanophage baseplate Pam3 plug gp18" evidence="1">
    <location>
        <begin position="1"/>
        <end position="96"/>
    </location>
</feature>
<dbReference type="EMBL" id="FOLW01000005">
    <property type="protein sequence ID" value="SFC86245.1"/>
    <property type="molecule type" value="Genomic_DNA"/>
</dbReference>
<dbReference type="InterPro" id="IPR054252">
    <property type="entry name" value="Pam3_gp18"/>
</dbReference>
<gene>
    <name evidence="2" type="ORF">SAMN02745723_10520</name>
</gene>
<dbReference type="RefSeq" id="WP_047781560.1">
    <property type="nucleotide sequence ID" value="NZ_FOLW01000005.1"/>
</dbReference>
<evidence type="ECO:0000259" key="1">
    <source>
        <dbReference type="Pfam" id="PF22479"/>
    </source>
</evidence>
<dbReference type="Pfam" id="PF22479">
    <property type="entry name" value="Pam3_gp18"/>
    <property type="match status" value="1"/>
</dbReference>
<dbReference type="Proteomes" id="UP000226420">
    <property type="component" value="Unassembled WGS sequence"/>
</dbReference>
<name>A0AAJ4WAP3_9GAMM</name>
<evidence type="ECO:0000313" key="3">
    <source>
        <dbReference type="Proteomes" id="UP000226420"/>
    </source>
</evidence>
<dbReference type="AlphaFoldDB" id="A0AAJ4WAP3"/>
<sequence>MYKIKLKSMPYQEFHFTIRDCKLRVTLRYNSIGTQWFMDVYDVKKQKVIVQGAALVVGTPILWRSPTEYYFYLTDEEQLGLDPIFMDDLDSRCVLHVGLKSEVLDEAI</sequence>
<reference evidence="2 3" key="1">
    <citation type="submission" date="2016-10" db="EMBL/GenBank/DDBJ databases">
        <authorList>
            <person name="Varghese N."/>
            <person name="Submissions S."/>
        </authorList>
    </citation>
    <scope>NUCLEOTIDE SEQUENCE [LARGE SCALE GENOMIC DNA]</scope>
    <source>
        <strain evidence="2 3">DSM 5563</strain>
    </source>
</reference>
<organism evidence="2 3">
    <name type="scientific">Pragia fontium DSM 5563 = ATCC 49100</name>
    <dbReference type="NCBI Taxonomy" id="1122977"/>
    <lineage>
        <taxon>Bacteria</taxon>
        <taxon>Pseudomonadati</taxon>
        <taxon>Pseudomonadota</taxon>
        <taxon>Gammaproteobacteria</taxon>
        <taxon>Enterobacterales</taxon>
        <taxon>Budviciaceae</taxon>
        <taxon>Pragia</taxon>
    </lineage>
</organism>
<protein>
    <recommendedName>
        <fullName evidence="1">Cyanophage baseplate Pam3 plug gp18 domain-containing protein</fullName>
    </recommendedName>
</protein>
<accession>A0AAJ4WAP3</accession>